<dbReference type="SMART" id="SM00825">
    <property type="entry name" value="PKS_KS"/>
    <property type="match status" value="1"/>
</dbReference>
<dbReference type="FunFam" id="3.40.47.10:FF:000019">
    <property type="entry name" value="Polyketide synthase type I"/>
    <property type="match status" value="1"/>
</dbReference>
<dbReference type="InterPro" id="IPR013217">
    <property type="entry name" value="Methyltransf_12"/>
</dbReference>
<dbReference type="InterPro" id="IPR001227">
    <property type="entry name" value="Ac_transferase_dom_sf"/>
</dbReference>
<dbReference type="Gene3D" id="3.40.366.10">
    <property type="entry name" value="Malonyl-Coenzyme A Acyl Carrier Protein, domain 2"/>
    <property type="match status" value="1"/>
</dbReference>
<reference evidence="12" key="1">
    <citation type="journal article" date="2011" name="FEMS Microbiol. Ecol.">
        <title>Polyketide synthase pathways identified from a metagenomic library are derived from soil Acidobacteria.</title>
        <authorList>
            <person name="Parsley L.C."/>
            <person name="Linneman J."/>
            <person name="Goode A.M."/>
            <person name="Becklund K."/>
            <person name="George I."/>
            <person name="Goodman R.M."/>
            <person name="Lopanik N.B."/>
            <person name="Liles M.R."/>
        </authorList>
    </citation>
    <scope>NUCLEOTIDE SEQUENCE</scope>
</reference>
<dbReference type="InterPro" id="IPR050091">
    <property type="entry name" value="PKS_NRPS_Biosynth_Enz"/>
</dbReference>
<evidence type="ECO:0000256" key="4">
    <source>
        <dbReference type="ARBA" id="ARBA00022857"/>
    </source>
</evidence>
<dbReference type="Gene3D" id="3.40.50.150">
    <property type="entry name" value="Vaccinia Virus protein VP39"/>
    <property type="match status" value="1"/>
</dbReference>
<evidence type="ECO:0000256" key="1">
    <source>
        <dbReference type="ARBA" id="ARBA00022450"/>
    </source>
</evidence>
<dbReference type="Pfam" id="PF02801">
    <property type="entry name" value="Ketoacyl-synt_C"/>
    <property type="match status" value="1"/>
</dbReference>
<dbReference type="PROSITE" id="PS52019">
    <property type="entry name" value="PKS_MFAS_DH"/>
    <property type="match status" value="1"/>
</dbReference>
<dbReference type="Gene3D" id="3.40.47.10">
    <property type="match status" value="1"/>
</dbReference>
<dbReference type="Gene3D" id="3.40.50.720">
    <property type="entry name" value="NAD(P)-binding Rossmann-like Domain"/>
    <property type="match status" value="3"/>
</dbReference>
<dbReference type="Pfam" id="PF00107">
    <property type="entry name" value="ADH_zinc_N"/>
    <property type="match status" value="1"/>
</dbReference>
<evidence type="ECO:0000259" key="9">
    <source>
        <dbReference type="PROSITE" id="PS50075"/>
    </source>
</evidence>
<dbReference type="InterPro" id="IPR013149">
    <property type="entry name" value="ADH-like_C"/>
</dbReference>
<dbReference type="InterPro" id="IPR014030">
    <property type="entry name" value="Ketoacyl_synth_N"/>
</dbReference>
<feature type="active site" description="Proton acceptor; for dehydratase activity" evidence="8">
    <location>
        <position position="948"/>
    </location>
</feature>
<dbReference type="InterPro" id="IPR036736">
    <property type="entry name" value="ACP-like_sf"/>
</dbReference>
<dbReference type="InterPro" id="IPR032821">
    <property type="entry name" value="PKS_assoc"/>
</dbReference>
<dbReference type="GO" id="GO:0004312">
    <property type="term" value="F:fatty acid synthase activity"/>
    <property type="evidence" value="ECO:0007669"/>
    <property type="project" value="TreeGrafter"/>
</dbReference>
<dbReference type="SUPFAM" id="SSF50129">
    <property type="entry name" value="GroES-like"/>
    <property type="match status" value="1"/>
</dbReference>
<keyword evidence="2" id="KW-0597">Phosphoprotein</keyword>
<evidence type="ECO:0000256" key="6">
    <source>
        <dbReference type="ARBA" id="ARBA00023315"/>
    </source>
</evidence>
<dbReference type="SUPFAM" id="SSF52151">
    <property type="entry name" value="FabD/lysophospholipase-like"/>
    <property type="match status" value="1"/>
</dbReference>
<dbReference type="PANTHER" id="PTHR43775:SF37">
    <property type="entry name" value="SI:DKEY-61P9.11"/>
    <property type="match status" value="1"/>
</dbReference>
<dbReference type="SMART" id="SM00827">
    <property type="entry name" value="PKS_AT"/>
    <property type="match status" value="1"/>
</dbReference>
<dbReference type="SUPFAM" id="SSF47336">
    <property type="entry name" value="ACP-like"/>
    <property type="match status" value="1"/>
</dbReference>
<dbReference type="InterPro" id="IPR036291">
    <property type="entry name" value="NAD(P)-bd_dom_sf"/>
</dbReference>
<keyword evidence="3" id="KW-0808">Transferase</keyword>
<protein>
    <submittedName>
        <fullName evidence="12">Polyketide synthase</fullName>
    </submittedName>
</protein>
<dbReference type="GO" id="GO:0008270">
    <property type="term" value="F:zinc ion binding"/>
    <property type="evidence" value="ECO:0007669"/>
    <property type="project" value="InterPro"/>
</dbReference>
<accession>F8TTL0</accession>
<evidence type="ECO:0000256" key="5">
    <source>
        <dbReference type="ARBA" id="ARBA00023268"/>
    </source>
</evidence>
<dbReference type="Pfam" id="PF00550">
    <property type="entry name" value="PP-binding"/>
    <property type="match status" value="1"/>
</dbReference>
<dbReference type="InterPro" id="IPR002364">
    <property type="entry name" value="Quin_OxRdtase/zeta-crystal_CS"/>
</dbReference>
<dbReference type="PROSITE" id="PS01162">
    <property type="entry name" value="QOR_ZETA_CRYSTAL"/>
    <property type="match status" value="1"/>
</dbReference>
<dbReference type="InterPro" id="IPR014043">
    <property type="entry name" value="Acyl_transferase_dom"/>
</dbReference>
<dbReference type="GO" id="GO:0016491">
    <property type="term" value="F:oxidoreductase activity"/>
    <property type="evidence" value="ECO:0007669"/>
    <property type="project" value="InterPro"/>
</dbReference>
<dbReference type="SUPFAM" id="SSF53901">
    <property type="entry name" value="Thiolase-like"/>
    <property type="match status" value="1"/>
</dbReference>
<dbReference type="Gene3D" id="3.30.70.3290">
    <property type="match status" value="1"/>
</dbReference>
<dbReference type="FunFam" id="3.40.50.720:FF:000209">
    <property type="entry name" value="Polyketide synthase Pks12"/>
    <property type="match status" value="1"/>
</dbReference>
<dbReference type="Pfam" id="PF08659">
    <property type="entry name" value="KR"/>
    <property type="match status" value="1"/>
</dbReference>
<dbReference type="SMART" id="SM00829">
    <property type="entry name" value="PKS_ER"/>
    <property type="match status" value="1"/>
</dbReference>
<dbReference type="PROSITE" id="PS00012">
    <property type="entry name" value="PHOSPHOPANTETHEINE"/>
    <property type="match status" value="1"/>
</dbReference>
<dbReference type="InterPro" id="IPR049551">
    <property type="entry name" value="PKS_DH_C"/>
</dbReference>
<dbReference type="GO" id="GO:0071770">
    <property type="term" value="P:DIM/DIP cell wall layer assembly"/>
    <property type="evidence" value="ECO:0007669"/>
    <property type="project" value="TreeGrafter"/>
</dbReference>
<dbReference type="InterPro" id="IPR006162">
    <property type="entry name" value="Ppantetheine_attach_site"/>
</dbReference>
<feature type="region of interest" description="N-terminal hotdog fold" evidence="8">
    <location>
        <begin position="919"/>
        <end position="1039"/>
    </location>
</feature>
<dbReference type="InterPro" id="IPR049552">
    <property type="entry name" value="PKS_DH_N"/>
</dbReference>
<dbReference type="InterPro" id="IPR057326">
    <property type="entry name" value="KR_dom"/>
</dbReference>
<dbReference type="GO" id="GO:0005886">
    <property type="term" value="C:plasma membrane"/>
    <property type="evidence" value="ECO:0007669"/>
    <property type="project" value="TreeGrafter"/>
</dbReference>
<evidence type="ECO:0000256" key="3">
    <source>
        <dbReference type="ARBA" id="ARBA00022679"/>
    </source>
</evidence>
<dbReference type="InterPro" id="IPR016039">
    <property type="entry name" value="Thiolase-like"/>
</dbReference>
<evidence type="ECO:0000256" key="7">
    <source>
        <dbReference type="ARBA" id="ARBA00054155"/>
    </source>
</evidence>
<dbReference type="SUPFAM" id="SSF55048">
    <property type="entry name" value="Probable ACP-binding domain of malonyl-CoA ACP transacylase"/>
    <property type="match status" value="1"/>
</dbReference>
<dbReference type="InterPro" id="IPR009081">
    <property type="entry name" value="PP-bd_ACP"/>
</dbReference>
<dbReference type="InterPro" id="IPR011032">
    <property type="entry name" value="GroES-like_sf"/>
</dbReference>
<dbReference type="Pfam" id="PF21089">
    <property type="entry name" value="PKS_DH_N"/>
    <property type="match status" value="1"/>
</dbReference>
<dbReference type="GO" id="GO:0031177">
    <property type="term" value="F:phosphopantetheine binding"/>
    <property type="evidence" value="ECO:0007669"/>
    <property type="project" value="InterPro"/>
</dbReference>
<dbReference type="SMART" id="SM00823">
    <property type="entry name" value="PKS_PP"/>
    <property type="match status" value="1"/>
</dbReference>
<feature type="domain" description="PKS/mFAS DH" evidence="11">
    <location>
        <begin position="919"/>
        <end position="1203"/>
    </location>
</feature>
<dbReference type="InterPro" id="IPR020843">
    <property type="entry name" value="ER"/>
</dbReference>
<dbReference type="InterPro" id="IPR020807">
    <property type="entry name" value="PKS_DH"/>
</dbReference>
<dbReference type="GO" id="GO:0004315">
    <property type="term" value="F:3-oxoacyl-[acyl-carrier-protein] synthase activity"/>
    <property type="evidence" value="ECO:0007669"/>
    <property type="project" value="InterPro"/>
</dbReference>
<dbReference type="PANTHER" id="PTHR43775">
    <property type="entry name" value="FATTY ACID SYNTHASE"/>
    <property type="match status" value="1"/>
</dbReference>
<dbReference type="CDD" id="cd05195">
    <property type="entry name" value="enoyl_red"/>
    <property type="match status" value="1"/>
</dbReference>
<dbReference type="GO" id="GO:0006633">
    <property type="term" value="P:fatty acid biosynthetic process"/>
    <property type="evidence" value="ECO:0007669"/>
    <property type="project" value="InterPro"/>
</dbReference>
<dbReference type="InterPro" id="IPR016036">
    <property type="entry name" value="Malonyl_transacylase_ACP-bd"/>
</dbReference>
<dbReference type="InterPro" id="IPR016035">
    <property type="entry name" value="Acyl_Trfase/lysoPLipase"/>
</dbReference>
<name>F8TTL0_9BACT</name>
<dbReference type="InterPro" id="IPR018201">
    <property type="entry name" value="Ketoacyl_synth_AS"/>
</dbReference>
<evidence type="ECO:0000256" key="2">
    <source>
        <dbReference type="ARBA" id="ARBA00022553"/>
    </source>
</evidence>
<dbReference type="InterPro" id="IPR042104">
    <property type="entry name" value="PKS_dehydratase_sf"/>
</dbReference>
<dbReference type="SMART" id="SM00826">
    <property type="entry name" value="PKS_DH"/>
    <property type="match status" value="1"/>
</dbReference>
<evidence type="ECO:0000256" key="8">
    <source>
        <dbReference type="PROSITE-ProRule" id="PRU01363"/>
    </source>
</evidence>
<dbReference type="InterPro" id="IPR013968">
    <property type="entry name" value="PKS_KR"/>
</dbReference>
<dbReference type="InterPro" id="IPR013154">
    <property type="entry name" value="ADH-like_N"/>
</dbReference>
<dbReference type="Gene3D" id="1.10.1200.10">
    <property type="entry name" value="ACP-like"/>
    <property type="match status" value="1"/>
</dbReference>
<dbReference type="PROSITE" id="PS50075">
    <property type="entry name" value="CARRIER"/>
    <property type="match status" value="1"/>
</dbReference>
<dbReference type="CDD" id="cd00833">
    <property type="entry name" value="PKS"/>
    <property type="match status" value="1"/>
</dbReference>
<dbReference type="Pfam" id="PF16197">
    <property type="entry name" value="KAsynt_C_assoc"/>
    <property type="match status" value="1"/>
</dbReference>
<dbReference type="Pfam" id="PF08242">
    <property type="entry name" value="Methyltransf_12"/>
    <property type="match status" value="1"/>
</dbReference>
<sequence>MLETAKPNCAGSSASPSLAPAIMPPGEPIAIVGIGCRFPGGVRHADSLWKLMCDGVDAITEIPKDRWSVEQFHHPDPLVLGTTYSKWGGFVEGMNLFDPGAFGISPREAVSMDPQQRLMLEVTLGAMEDGGFRPGALRGSSAGVFVGISTWDYSQLQYESSAGAKVDPYAATGTALSIAANRISYCFDLHGPSMVVDTACSSSLVAVHLACGSIWKGECQMAFAGGVNAFLSPANAIAFSKMGVLSPDGRCKTFDTRADGFVRAEGAGVVLLKPLAQALRDADRIYAVVQATGVNQDGVTNGLAVPNGNAQAALIRETLDRAGLDPGRVAYVEAHGTGTAVGDPTEAHAIGSTIGSRRNSGPCLMGSVKTNIGHLEAAAGIAGLIKTALIMQHGAIPPNLHFQTPNPLIDFARLGLEVPTGLRRLHEENGAAAPLAMVNSFGFGGTNALAVLSAAPRKAAPAEPDGSGPWLIPISATSEERLGVLADSWSEFLGDKTNLESIGRTAALRREHKLHRLCLVAANGPEGAERIHSFRAGERAPGVVTGKARSDSPPKVAFVFSGQGPQWFGMGRGLLAGNQLYRGKLEECDELVRRLAGWSLIEALSAPEELSRIGETAIAQPALCALQIALAHVWMNRGIQPVATVGHSVGELAAAHVAGRLTLEETMRIVVHRGDCIARFARKGRMLAAALHSDRAHQLLRDRGASSIAIAAFNGPGQVTFAGATDALEVFAGCLEEDGVQHQLLHVDYAFHSDLMDPAREPFLTAVGGTRSQAGAVRWFSTVTETFIDNGGIDGDYWWRNVRQPVRFVQAVEQLIDEGCDCFLEISPHPVLLPSITESLRARGREARVAFSLRRDADDEVSMLANLGQLHGWGCAVNWQALYPNPHPPVDLPPFPWMRESYWCAGEGGHRPWLEARVHPLLGTSASLHKPVWRTRIDLHRLPFLREHRLQNRALFPATGYLEMAMAASREILGVKRPVLENLELRKAMFLPAEPETAELLTEYEPADRELRFFSRIGTSTGGWTLHCRMRLGGDNGDAAAPRFDRESAIRRCPETFPGEIIYEIGEVTQLEYGESFRGLKEFWRSSTEVVARIELPENVELDEGGWIFHPAFLDACIQAGNLHKPLEQSAASVQGSTFVPVGAGEMRLQQKPTSRTLWVHVLKTRDTPRSQCGDIWIYDDEGFAVLSFRGFESQRLELKAVGDGASIDDWTCELSFIPTPRPSPDAAQPAPGRDGRWPSLASLAEEIRGSLEDILAGAARIKRFGVLREKLNELALTWWECAFRALGLAKCDGLAADIRGIIQACGIAPSQERYATYAVACLERAGVIRATESKWTIAAEPVMRADPATLWNEMLAEFPMAYAELMILQTLGGNLPALLKGETTLQEQLFNRAAEGLLDHFYQDSIGLISRNAALAQVVGRLAAAPAGGRKMRVLEIGAGTGGVTSHILPLLEGRNVEYCFTDVSPAFLATARRRYSDFNGVDYRVLDLEKDPVAQEFGPHEYDVIIAANVVHAVPDVARSLAHIRRLLAPDGVFCLLEVVTAPSSLHFIFGLTEQWWIHQDDRMQPISREQWQRHLAAEFSEVVDLSEGLDASGSELAEIAVFLARGDHIVSRSETTPSAPDEIKTPDRAGNWLILGDRRLGPKLADLLSMKGASCLLVPAEAGLPRIAHELQVAIDVGNPFDAVVHLWPLDCVSNDELSLEAIERDAPLTWESALELVKKIAQIESASRPRIFAVTSGIESVGGSVGPAALSQSTIRGVFTAAVCEYPALQMRLIDLDPAIPPGDQAGELLLELSSGDTEQEVAFRDRSRFVARLRSITLTETMDSGKIWLRHGTAHGEPGPRFELFVPSGGTLDRLGYRETRERPLLRNQLEVRVIAAGLNFRDVLKALGRYPLDGDYLTLGDECSGVVERVGEDVTEFRVGDEVICAGAPCFASHVITLEHLTMPKPAHLMFEEAATLPIAFLTAHYCLHDVAGLQAGETVLIHAAAGGVGLAAIQIARLAGARIIATASSRKQGFVRLLGVEHVLDSRSLEFAEQIRQITDGRGVDVILNSLAGEAIEKSLSILARYGRFVEIGKRDLYENRNLALGFFREGITFHSIDLSRVMADRPDLIRRIRGMLIEAFQSGRLHPLAHRIFAANRIRDAFRTMADARHVGKIVISLRRPDIRVEPLPPVVAPLHEQATYLITGGTGGFGVEIARAMLCHGARTIVLLGRSDPSSEKVSRALDRLSIFKNARIVPIQVDVADPVAMADVFRRMRDELPPLRGVVHAAGFLEDGPVVQMDAASFRRVLAPKVHGLWNLHELTRELSLDFFSITGSSASLLGNAGQANYAAANAFLDTFAWFRSMSGLPANVVNFGPLTEAGMVARDPGLIDRMARLGVTMMPMRKGIEILRAAQSRRQPQIGAIRVRWSRWLDAVGFASVPSKILDLYEKDAATATAEQNSSELLQSLRQASAGELPDLVMSYVASTIARVLGTQAEKLDPAQPLQALGLDSLATVELCNRIEGDLRITMPHAELAKKPTLVQLAALVLSLLPQKAGA</sequence>
<dbReference type="Pfam" id="PF00698">
    <property type="entry name" value="Acyl_transf_1"/>
    <property type="match status" value="1"/>
</dbReference>
<dbReference type="SUPFAM" id="SSF51735">
    <property type="entry name" value="NAD(P)-binding Rossmann-fold domains"/>
    <property type="match status" value="3"/>
</dbReference>
<dbReference type="InterPro" id="IPR029063">
    <property type="entry name" value="SAM-dependent_MTases_sf"/>
</dbReference>
<dbReference type="CDD" id="cd02440">
    <property type="entry name" value="AdoMet_MTases"/>
    <property type="match status" value="1"/>
</dbReference>
<feature type="region of interest" description="C-terminal hotdog fold" evidence="8">
    <location>
        <begin position="1054"/>
        <end position="1203"/>
    </location>
</feature>
<dbReference type="InterPro" id="IPR049900">
    <property type="entry name" value="PKS_mFAS_DH"/>
</dbReference>
<dbReference type="Pfam" id="PF00109">
    <property type="entry name" value="ketoacyl-synt"/>
    <property type="match status" value="1"/>
</dbReference>
<keyword evidence="6" id="KW-0012">Acyltransferase</keyword>
<dbReference type="SMART" id="SM00822">
    <property type="entry name" value="PKS_KR"/>
    <property type="match status" value="1"/>
</dbReference>
<feature type="domain" description="Ketosynthase family 3 (KS3)" evidence="10">
    <location>
        <begin position="26"/>
        <end position="454"/>
    </location>
</feature>
<keyword evidence="4" id="KW-0521">NADP</keyword>
<keyword evidence="1" id="KW-0596">Phosphopantetheine</keyword>
<feature type="domain" description="Carrier" evidence="9">
    <location>
        <begin position="2463"/>
        <end position="2540"/>
    </location>
</feature>
<proteinExistence type="predicted"/>
<keyword evidence="5" id="KW-0511">Multifunctional enzyme</keyword>
<dbReference type="SUPFAM" id="SSF53335">
    <property type="entry name" value="S-adenosyl-L-methionine-dependent methyltransferases"/>
    <property type="match status" value="1"/>
</dbReference>
<dbReference type="Gene3D" id="3.10.129.110">
    <property type="entry name" value="Polyketide synthase dehydratase"/>
    <property type="match status" value="1"/>
</dbReference>
<evidence type="ECO:0000259" key="10">
    <source>
        <dbReference type="PROSITE" id="PS52004"/>
    </source>
</evidence>
<dbReference type="EMBL" id="JF342591">
    <property type="protein sequence ID" value="AEH26521.1"/>
    <property type="molecule type" value="Genomic_DNA"/>
</dbReference>
<feature type="active site" description="Proton donor; for dehydratase activity" evidence="8">
    <location>
        <position position="1115"/>
    </location>
</feature>
<dbReference type="PROSITE" id="PS52004">
    <property type="entry name" value="KS3_2"/>
    <property type="match status" value="1"/>
</dbReference>
<evidence type="ECO:0000259" key="11">
    <source>
        <dbReference type="PROSITE" id="PS52019"/>
    </source>
</evidence>
<comment type="function">
    <text evidence="7">Involved in production of the polyketide antibiotic thailandamide.</text>
</comment>
<dbReference type="InterPro" id="IPR014031">
    <property type="entry name" value="Ketoacyl_synth_C"/>
</dbReference>
<dbReference type="InterPro" id="IPR020806">
    <property type="entry name" value="PKS_PP-bd"/>
</dbReference>
<evidence type="ECO:0000313" key="12">
    <source>
        <dbReference type="EMBL" id="AEH26521.1"/>
    </source>
</evidence>
<organism evidence="12">
    <name type="scientific">uncultured Acidobacteria bacterium A11</name>
    <dbReference type="NCBI Taxonomy" id="1036854"/>
    <lineage>
        <taxon>Bacteria</taxon>
        <taxon>Pseudomonadati</taxon>
        <taxon>Acidobacteriota</taxon>
        <taxon>environmental samples</taxon>
    </lineage>
</organism>
<dbReference type="InterPro" id="IPR020841">
    <property type="entry name" value="PKS_Beta-ketoAc_synthase_dom"/>
</dbReference>
<dbReference type="Pfam" id="PF14765">
    <property type="entry name" value="PS-DH"/>
    <property type="match status" value="1"/>
</dbReference>
<dbReference type="Pfam" id="PF08240">
    <property type="entry name" value="ADH_N"/>
    <property type="match status" value="1"/>
</dbReference>
<dbReference type="PROSITE" id="PS00606">
    <property type="entry name" value="KS3_1"/>
    <property type="match status" value="1"/>
</dbReference>
<dbReference type="GO" id="GO:0005737">
    <property type="term" value="C:cytoplasm"/>
    <property type="evidence" value="ECO:0007669"/>
    <property type="project" value="TreeGrafter"/>
</dbReference>
<dbReference type="Gene3D" id="3.90.180.10">
    <property type="entry name" value="Medium-chain alcohol dehydrogenases, catalytic domain"/>
    <property type="match status" value="1"/>
</dbReference>